<proteinExistence type="predicted"/>
<dbReference type="Proteomes" id="UP000005408">
    <property type="component" value="Unassembled WGS sequence"/>
</dbReference>
<dbReference type="EnsemblMetazoa" id="G14892.2">
    <property type="protein sequence ID" value="G14892.2:cds"/>
    <property type="gene ID" value="G14892"/>
</dbReference>
<dbReference type="SUPFAM" id="SSF50978">
    <property type="entry name" value="WD40 repeat-like"/>
    <property type="match status" value="1"/>
</dbReference>
<accession>A0A8W8IPU4</accession>
<dbReference type="InterPro" id="IPR015943">
    <property type="entry name" value="WD40/YVTN_repeat-like_dom_sf"/>
</dbReference>
<feature type="repeat" description="WD" evidence="1">
    <location>
        <begin position="293"/>
        <end position="320"/>
    </location>
</feature>
<dbReference type="Pfam" id="PF00646">
    <property type="entry name" value="F-box"/>
    <property type="match status" value="1"/>
</dbReference>
<dbReference type="PANTHER" id="PTHR14381">
    <property type="entry name" value="DACTYLIN"/>
    <property type="match status" value="1"/>
</dbReference>
<dbReference type="SUPFAM" id="SSF81383">
    <property type="entry name" value="F-box domain"/>
    <property type="match status" value="1"/>
</dbReference>
<dbReference type="Pfam" id="PF00400">
    <property type="entry name" value="WD40"/>
    <property type="match status" value="2"/>
</dbReference>
<feature type="domain" description="F-box" evidence="2">
    <location>
        <begin position="17"/>
        <end position="63"/>
    </location>
</feature>
<dbReference type="GO" id="GO:0031146">
    <property type="term" value="P:SCF-dependent proteasomal ubiquitin-dependent protein catabolic process"/>
    <property type="evidence" value="ECO:0007669"/>
    <property type="project" value="TreeGrafter"/>
</dbReference>
<dbReference type="InterPro" id="IPR001810">
    <property type="entry name" value="F-box_dom"/>
</dbReference>
<sequence length="401" mass="45129">MNGTALISVDGESQQPPVSFSDLPDDVLFTICRQLDIASLSVLCRVCRKLKDLLGSDHAWLPFDKNFNVLRADNGIRLPLKEKFRISCNREKGVYQESLFINFTGRQLPWLQYNNGKLWVSSKNEIHSVDPSAGKKNRRSRDNNRRKLHTDVTKFVVKDQKIVSGCLDGSIHVWDNCGAHTEIKNAHCVDTQAVDSYDSTIVSGSRDATLKVFSVQYDDNRGISGVMEKCCFPVGDRVWSVSLSQCCRFCACGTAFCDGDAPVSIIDLNKSCIVSQLGREHKIGAGVLDMQFEDEHTLLTCGYDTYVRMWDLRTNQCVGSWEQQFDSAYYCLQSDGHRNIFAGTSRHGSVDLWDKRQTKSPVKTFYAGHRNSPVYSLAFNSTSLFVALDVQVKTLNFSCYK</sequence>
<dbReference type="AlphaFoldDB" id="A0A8W8IPU4"/>
<keyword evidence="1" id="KW-0853">WD repeat</keyword>
<dbReference type="InterPro" id="IPR036322">
    <property type="entry name" value="WD40_repeat_dom_sf"/>
</dbReference>
<evidence type="ECO:0000259" key="2">
    <source>
        <dbReference type="PROSITE" id="PS50181"/>
    </source>
</evidence>
<dbReference type="OrthoDB" id="435188at2759"/>
<organism evidence="3 4">
    <name type="scientific">Magallana gigas</name>
    <name type="common">Pacific oyster</name>
    <name type="synonym">Crassostrea gigas</name>
    <dbReference type="NCBI Taxonomy" id="29159"/>
    <lineage>
        <taxon>Eukaryota</taxon>
        <taxon>Metazoa</taxon>
        <taxon>Spiralia</taxon>
        <taxon>Lophotrochozoa</taxon>
        <taxon>Mollusca</taxon>
        <taxon>Bivalvia</taxon>
        <taxon>Autobranchia</taxon>
        <taxon>Pteriomorphia</taxon>
        <taxon>Ostreida</taxon>
        <taxon>Ostreoidea</taxon>
        <taxon>Ostreidae</taxon>
        <taxon>Magallana</taxon>
    </lineage>
</organism>
<dbReference type="EnsemblMetazoa" id="G14892.3">
    <property type="protein sequence ID" value="G14892.3:cds"/>
    <property type="gene ID" value="G14892"/>
</dbReference>
<dbReference type="InterPro" id="IPR052301">
    <property type="entry name" value="SCF_F-box/WD-repeat"/>
</dbReference>
<dbReference type="EnsemblMetazoa" id="G14892.1">
    <property type="protein sequence ID" value="G14892.1:cds"/>
    <property type="gene ID" value="G14892"/>
</dbReference>
<dbReference type="SMART" id="SM00320">
    <property type="entry name" value="WD40"/>
    <property type="match status" value="5"/>
</dbReference>
<dbReference type="GO" id="GO:0019005">
    <property type="term" value="C:SCF ubiquitin ligase complex"/>
    <property type="evidence" value="ECO:0007669"/>
    <property type="project" value="TreeGrafter"/>
</dbReference>
<dbReference type="Gene3D" id="1.20.1280.50">
    <property type="match status" value="1"/>
</dbReference>
<name>A0A8W8IPU4_MAGGI</name>
<dbReference type="FunFam" id="2.130.10.10:FF:002194">
    <property type="entry name" value="Uncharacterized protein"/>
    <property type="match status" value="1"/>
</dbReference>
<dbReference type="SMART" id="SM00256">
    <property type="entry name" value="FBOX"/>
    <property type="match status" value="1"/>
</dbReference>
<dbReference type="InterPro" id="IPR036047">
    <property type="entry name" value="F-box-like_dom_sf"/>
</dbReference>
<reference evidence="3" key="1">
    <citation type="submission" date="2022-08" db="UniProtKB">
        <authorList>
            <consortium name="EnsemblMetazoa"/>
        </authorList>
    </citation>
    <scope>IDENTIFICATION</scope>
    <source>
        <strain evidence="3">05x7-T-G4-1.051#20</strain>
    </source>
</reference>
<dbReference type="PANTHER" id="PTHR14381:SF1">
    <property type="entry name" value="F-BOX_WD REPEAT-CONTAINING PROTEIN 4"/>
    <property type="match status" value="1"/>
</dbReference>
<evidence type="ECO:0000256" key="1">
    <source>
        <dbReference type="PROSITE-ProRule" id="PRU00221"/>
    </source>
</evidence>
<keyword evidence="4" id="KW-1185">Reference proteome</keyword>
<evidence type="ECO:0000313" key="3">
    <source>
        <dbReference type="EnsemblMetazoa" id="G14892.2:cds"/>
    </source>
</evidence>
<dbReference type="PROSITE" id="PS50082">
    <property type="entry name" value="WD_REPEATS_2"/>
    <property type="match status" value="1"/>
</dbReference>
<dbReference type="PROSITE" id="PS50181">
    <property type="entry name" value="FBOX"/>
    <property type="match status" value="1"/>
</dbReference>
<protein>
    <recommendedName>
        <fullName evidence="2">F-box domain-containing protein</fullName>
    </recommendedName>
</protein>
<dbReference type="Gene3D" id="2.130.10.10">
    <property type="entry name" value="YVTN repeat-like/Quinoprotein amine dehydrogenase"/>
    <property type="match status" value="2"/>
</dbReference>
<dbReference type="InterPro" id="IPR001680">
    <property type="entry name" value="WD40_rpt"/>
</dbReference>
<evidence type="ECO:0000313" key="4">
    <source>
        <dbReference type="Proteomes" id="UP000005408"/>
    </source>
</evidence>
<dbReference type="OMA" id="LTHFDMV"/>